<dbReference type="InterPro" id="IPR030392">
    <property type="entry name" value="S74_ICA"/>
</dbReference>
<dbReference type="CDD" id="cd00081">
    <property type="entry name" value="Hint"/>
    <property type="match status" value="4"/>
</dbReference>
<dbReference type="PRINTS" id="PR00379">
    <property type="entry name" value="INTEIN"/>
</dbReference>
<dbReference type="InterPro" id="IPR032179">
    <property type="entry name" value="Cry22Aa_Ig-like"/>
</dbReference>
<dbReference type="Proteomes" id="UP000177346">
    <property type="component" value="Unassembled WGS sequence"/>
</dbReference>
<feature type="compositionally biased region" description="Basic residues" evidence="3">
    <location>
        <begin position="1668"/>
        <end position="1677"/>
    </location>
</feature>
<dbReference type="InterPro" id="IPR021139">
    <property type="entry name" value="NYN"/>
</dbReference>
<dbReference type="Pfam" id="PF13884">
    <property type="entry name" value="Peptidase_S74"/>
    <property type="match status" value="1"/>
</dbReference>
<dbReference type="PANTHER" id="PTHR35458:SF8">
    <property type="entry name" value="SLR0650 PROTEIN"/>
    <property type="match status" value="1"/>
</dbReference>
<organism evidence="5 6">
    <name type="scientific">Candidatus Giovannonibacteria bacterium RIFCSPLOWO2_01_FULL_46_32</name>
    <dbReference type="NCBI Taxonomy" id="1798353"/>
    <lineage>
        <taxon>Bacteria</taxon>
        <taxon>Candidatus Giovannoniibacteriota</taxon>
    </lineage>
</organism>
<dbReference type="InterPro" id="IPR013783">
    <property type="entry name" value="Ig-like_fold"/>
</dbReference>
<reference evidence="5 6" key="1">
    <citation type="journal article" date="2016" name="Nat. Commun.">
        <title>Thousands of microbial genomes shed light on interconnected biogeochemical processes in an aquifer system.</title>
        <authorList>
            <person name="Anantharaman K."/>
            <person name="Brown C.T."/>
            <person name="Hug L.A."/>
            <person name="Sharon I."/>
            <person name="Castelle C.J."/>
            <person name="Probst A.J."/>
            <person name="Thomas B.C."/>
            <person name="Singh A."/>
            <person name="Wilkins M.J."/>
            <person name="Karaoz U."/>
            <person name="Brodie E.L."/>
            <person name="Williams K.H."/>
            <person name="Hubbard S.S."/>
            <person name="Banfield J.F."/>
        </authorList>
    </citation>
    <scope>NUCLEOTIDE SEQUENCE [LARGE SCALE GENOMIC DNA]</scope>
</reference>
<dbReference type="SMART" id="SM00305">
    <property type="entry name" value="HintC"/>
    <property type="match status" value="2"/>
</dbReference>
<dbReference type="NCBIfam" id="TIGR01443">
    <property type="entry name" value="intein_Cterm"/>
    <property type="match status" value="2"/>
</dbReference>
<dbReference type="InterPro" id="IPR036844">
    <property type="entry name" value="Hint_dom_sf"/>
</dbReference>
<dbReference type="InterPro" id="IPR006141">
    <property type="entry name" value="Intein_N"/>
</dbReference>
<dbReference type="InterPro" id="IPR006142">
    <property type="entry name" value="INTEIN"/>
</dbReference>
<sequence>MKDSREIILEGERYITASEAAAVCGYTRIYVGQLCREEKIKGKKIGTDWVVSEKSILDYKKSILRTQEKMEPQIILTKQAIFHTTDEWDKEILGEQQKAPKFSLKQWSLGAASLSSVLIAALIFYNAGAIGRSIAGAVESVNVSAMKTADTISQNAFAIADATVNNIVFAKDGIISAVESVNVSAKKFANNVSNFGNSSLKLAQNGKNRVSETAFAVADEINNNVVFAKEKIFNLAYAASQSVLDFGSSGLGFAWNLELGARDFAQDAARATLGNIISVKKLTAEFFEVFTSPSSPTLLTKEGGLGGEVNVKAVLGNVFQSIKDRASLALALPEFSLPSLPFTLEDVKFSITDLRDRFINNVLGWRGYIASLGSDLKLAARDFFSVKPPEVAEAPSPTTPPSKGGENEGSKIITFGEATSTLPQNPLLTKEGKGEVRTVIEKIISGISQADLDQRLSSLNQVILAQVQLSLAALEKRLPSNQVQNPVVFLTTSIPGPYSSSPSQTGSGVSASFGDFSNGISTGGNLRASGNVTLGAEGKDVSVTSNVWNITSAGAASGLTSLTSTSINSTSLTTGTLTASSGNISSGLAASSTLQVTGDMTLYGNLAFFNQATTTIPASLMNALTFATSSASVPFFTFDTKNYRIGIGTTSPGATFSVSGDILASGGLNVSGASMNVNATTTLTEQLLVTKSPTVSHTFGTWAVGVANSAVTDSVVVINPASAAADTNLFGAAVGGAVRFLVDADGDVFANGLTTVGGTTLASTTASNFTVENQFTMGDAPNADSHIFNGRITHLATTTGAAYTMWNSTVSGDLLRLQDGDTSPTTRFVFSAAGQAAFGTTTHSGLSVLTIGATTTTAIPLTLKGVTSQSADLFRVLSSSDSSLFNVTGAGNVGIGTTSPAQLLSVQGNSYISGTSFFGGAITATSTLAISGAITSTASGANTFPYASTTALTVSGTASTTNFTASAMTSGSVLFAGAGGLLSQDNSNLFWDDTNNRLGIGTTSPWGLLSVNPNGIAGPAFVVGSSTKCVTGDTKLKRRRKRRRKNGKGEWEEEEYFEDTRIDEIKEGDEILTLDEKTGKLKVSRVNKLMDMGVKEIYTLTTATGKKIRTTANHPYLLAPEFPKERVAIFIDGANVEASLRHMSARIDYQELLSAFGGKEAVSRAGFYKVDFQHKGQGQFFTRLKKLGYRLITKPLKIIEQRHLADEHKGNFDVEIAVDAVERKNAFDTAVLFSGDSDFAYLAERLQQNGKRLLVIAPYRATGRELRKQADVFLSLADMPFVDFGATKKAPQRGHHNRLSPALPILAQAHPYVNGGVWTKVSEIKEGQMIATSGANGKPVFERIMSIEKTAAEQVYDIEVEGTHNFIGNDIVAHNTYLTVTNGGNVGIGTTNPGANLDVDVPSGQGTIRLSDTNVNVIKLSDASSGATTNGIISVYSGGTENIKLFASSNDSSWINAGNVGIGTTSPATRLSVQGNGLFSGNLTIAGLTATGTASFNADARTSGSSALWSFAGGADTGLTASTEATDAQFNLARTKTHANGTITLQRDALINAATHAFTNFASGNITDLATLGITGAPLAGTNATTTNAHTIYLGASALNASTTNSYGLTVNANTGATNNYAAAFLGGNVGIGTTSPWGLLSVNPNGITGPAFVVGSSTQCVTGDTRLRRRRRKSKGKSSNAKSSSKFKIQKLGEDEEFIYEEVAIVDVQSGDEIASLDETTGKIVWSKVRALMHMGRKPIIELETALGRKIRTTENHPYFVRERASEPIRAVAFIDYANIKSWLIDKKLRIDLDLLHRELKTSGVKEVRFYYGSDELGKNTSFFAALRRMGYAVITKPVQYFAVRLLDILQKSRNRRWLDALSQNIRETLLKESSQLDTKGIRLFEPKANFDVEIAADALEMANSFDAVLLFSGDGDFADLARRLSAKGKQVIVISGRKFMSGVLMGEADGFVFMEQLAKMIPGLVSSGEKAKPALRQVLKNSNSIVARPPSLSSGGVWTKVAKLKEGQEIAVLGKNGKPVWDKITSMRELPSEDVFDIEVEGTHNFIGNDIVAHNTYLTVTNGGNVGIGTTSPASLLSVQGNALFSGNLSLANLTATGTVNFTGTGATTTISGGLVAGNNAALVVNQAATANSLYITNAGNVGIGTAAPKTLLHIKEGAGTGLTPDSSTWLFIDSGTNSDITLGSPNGNLGRILFADPQNNAIGIISYNHALDAMTFTVNNATRLSIDAAGNVGIGTTSPATTLSVAGNTYLDSNLITYSSSTAANLTFSYQSSATSTLPQSVNAFSFATSTTATPILSINGLNGKVGIGRTAAVELDVIGHFRVSNAGATSIYIQNTASAQQWDIQNKVTTSNLAFLNQAGTEVLTILNTNGNVGIGTTSPQTKLEIVNTSSGATADQLFISNLDSATSTASRLTFRANDITNGTSTAAITSILQQNFNTGKGDLAFSTLRSGALTEAMRITNTGKVGIASTTPWRTFGVTGTVGFDGLTAGAGAGALCLSANKEVTYSDGAACTGSSQRFKHDINSLGAGALETVLSLRPVSFLYNDDIGVRGEQVGLIAEEVFSIDPRLVTLDASSTPTNVKYANLTAVLAKAIQELNAKVEALMGGASLSLDANGKLVVSEIETGKLTVTGPQGITIYDKKGQAGCLSVEDVATGAISVTAGACGTATNVQSSVFNTSTTTTDTIPPTITILGNNPATIEVGASYADLGVSVTDNVDQNLGYTASLDGGPELSQGAGLSLDTSTTTTHTILYKAVDQAGNVETAQRTVEVVE</sequence>
<dbReference type="Pfam" id="PF16403">
    <property type="entry name" value="Bact_surface_Ig-like"/>
    <property type="match status" value="1"/>
</dbReference>
<comment type="caution">
    <text evidence="5">The sequence shown here is derived from an EMBL/GenBank/DDBJ whole genome shotgun (WGS) entry which is preliminary data.</text>
</comment>
<dbReference type="CDD" id="cd10911">
    <property type="entry name" value="PIN_LabA"/>
    <property type="match status" value="2"/>
</dbReference>
<dbReference type="Gene3D" id="2.60.40.10">
    <property type="entry name" value="Immunoglobulins"/>
    <property type="match status" value="1"/>
</dbReference>
<dbReference type="SUPFAM" id="SSF51294">
    <property type="entry name" value="Hedgehog/intein (Hint) domain"/>
    <property type="match status" value="3"/>
</dbReference>
<dbReference type="PANTHER" id="PTHR35458">
    <property type="entry name" value="SLR0755 PROTEIN"/>
    <property type="match status" value="1"/>
</dbReference>
<dbReference type="InterPro" id="IPR003587">
    <property type="entry name" value="Hint_dom_N"/>
</dbReference>
<dbReference type="EMBL" id="MFIF01000006">
    <property type="protein sequence ID" value="OGF87338.1"/>
    <property type="molecule type" value="Genomic_DNA"/>
</dbReference>
<evidence type="ECO:0000313" key="6">
    <source>
        <dbReference type="Proteomes" id="UP000177346"/>
    </source>
</evidence>
<dbReference type="GO" id="GO:0004540">
    <property type="term" value="F:RNA nuclease activity"/>
    <property type="evidence" value="ECO:0007669"/>
    <property type="project" value="InterPro"/>
</dbReference>
<dbReference type="GO" id="GO:0016539">
    <property type="term" value="P:intein-mediated protein splicing"/>
    <property type="evidence" value="ECO:0007669"/>
    <property type="project" value="InterPro"/>
</dbReference>
<dbReference type="Gene3D" id="3.40.50.1010">
    <property type="entry name" value="5'-nuclease"/>
    <property type="match status" value="2"/>
</dbReference>
<dbReference type="PROSITE" id="PS50818">
    <property type="entry name" value="INTEIN_C_TER"/>
    <property type="match status" value="2"/>
</dbReference>
<dbReference type="Pfam" id="PF01936">
    <property type="entry name" value="NYN"/>
    <property type="match status" value="2"/>
</dbReference>
<gene>
    <name evidence="5" type="ORF">A3B19_03930</name>
</gene>
<feature type="compositionally biased region" description="Low complexity" evidence="3">
    <location>
        <begin position="1678"/>
        <end position="1688"/>
    </location>
</feature>
<accession>A0A1F5XHD4</accession>
<evidence type="ECO:0000313" key="5">
    <source>
        <dbReference type="EMBL" id="OGF87338.1"/>
    </source>
</evidence>
<proteinExistence type="predicted"/>
<name>A0A1F5XHD4_9BACT</name>
<keyword evidence="2" id="KW-0651">Protein splicing</keyword>
<feature type="region of interest" description="Disordered" evidence="3">
    <location>
        <begin position="1668"/>
        <end position="1688"/>
    </location>
</feature>
<dbReference type="InterPro" id="IPR030934">
    <property type="entry name" value="Intein_C"/>
</dbReference>
<dbReference type="SMART" id="SM00306">
    <property type="entry name" value="HintN"/>
    <property type="match status" value="2"/>
</dbReference>
<feature type="region of interest" description="Disordered" evidence="3">
    <location>
        <begin position="389"/>
        <end position="409"/>
    </location>
</feature>
<dbReference type="InterPro" id="IPR047140">
    <property type="entry name" value="LabA"/>
</dbReference>
<feature type="domain" description="Peptidase S74" evidence="4">
    <location>
        <begin position="2520"/>
        <end position="2613"/>
    </location>
</feature>
<dbReference type="PROSITE" id="PS50817">
    <property type="entry name" value="INTEIN_N_TER"/>
    <property type="match status" value="2"/>
</dbReference>
<dbReference type="Gene3D" id="2.170.16.10">
    <property type="entry name" value="Hedgehog/Intein (Hint) domain"/>
    <property type="match status" value="3"/>
</dbReference>
<evidence type="ECO:0000259" key="4">
    <source>
        <dbReference type="PROSITE" id="PS51688"/>
    </source>
</evidence>
<keyword evidence="1" id="KW-0068">Autocatalytic cleavage</keyword>
<dbReference type="InterPro" id="IPR003586">
    <property type="entry name" value="Hint_dom_C"/>
</dbReference>
<dbReference type="PROSITE" id="PS51688">
    <property type="entry name" value="ICA"/>
    <property type="match status" value="1"/>
</dbReference>
<evidence type="ECO:0000256" key="3">
    <source>
        <dbReference type="SAM" id="MobiDB-lite"/>
    </source>
</evidence>
<evidence type="ECO:0000256" key="1">
    <source>
        <dbReference type="ARBA" id="ARBA00022813"/>
    </source>
</evidence>
<protein>
    <recommendedName>
        <fullName evidence="4">Peptidase S74 domain-containing protein</fullName>
    </recommendedName>
</protein>
<evidence type="ECO:0000256" key="2">
    <source>
        <dbReference type="ARBA" id="ARBA00023000"/>
    </source>
</evidence>